<evidence type="ECO:0000313" key="3">
    <source>
        <dbReference type="Proteomes" id="UP000011134"/>
    </source>
</evidence>
<dbReference type="RefSeq" id="WP_007463136.1">
    <property type="nucleotide sequence ID" value="NZ_AMZO01000006.1"/>
</dbReference>
<keyword evidence="1" id="KW-0732">Signal</keyword>
<organism evidence="2 3">
    <name type="scientific">Photobacterium marinum</name>
    <dbReference type="NCBI Taxonomy" id="1056511"/>
    <lineage>
        <taxon>Bacteria</taxon>
        <taxon>Pseudomonadati</taxon>
        <taxon>Pseudomonadota</taxon>
        <taxon>Gammaproteobacteria</taxon>
        <taxon>Vibrionales</taxon>
        <taxon>Vibrionaceae</taxon>
        <taxon>Photobacterium</taxon>
    </lineage>
</organism>
<evidence type="ECO:0000256" key="1">
    <source>
        <dbReference type="SAM" id="SignalP"/>
    </source>
</evidence>
<feature type="signal peptide" evidence="1">
    <location>
        <begin position="1"/>
        <end position="27"/>
    </location>
</feature>
<dbReference type="PROSITE" id="PS51257">
    <property type="entry name" value="PROKAR_LIPOPROTEIN"/>
    <property type="match status" value="1"/>
</dbReference>
<dbReference type="Proteomes" id="UP000011134">
    <property type="component" value="Unassembled WGS sequence"/>
</dbReference>
<proteinExistence type="predicted"/>
<dbReference type="EMBL" id="AMZO01000006">
    <property type="protein sequence ID" value="ELR66478.1"/>
    <property type="molecule type" value="Genomic_DNA"/>
</dbReference>
<reference evidence="2 3" key="1">
    <citation type="submission" date="2012-12" db="EMBL/GenBank/DDBJ databases">
        <title>Genome Assembly of Photobacterium sp. AK15.</title>
        <authorList>
            <person name="Khatri I."/>
            <person name="Vaidya B."/>
            <person name="Srinivas T.N.R."/>
            <person name="Subramanian S."/>
            <person name="Pinnaka A."/>
        </authorList>
    </citation>
    <scope>NUCLEOTIDE SEQUENCE [LARGE SCALE GENOMIC DNA]</scope>
    <source>
        <strain evidence="2 3">AK15</strain>
    </source>
</reference>
<comment type="caution">
    <text evidence="2">The sequence shown here is derived from an EMBL/GenBank/DDBJ whole genome shotgun (WGS) entry which is preliminary data.</text>
</comment>
<evidence type="ECO:0000313" key="2">
    <source>
        <dbReference type="EMBL" id="ELR66478.1"/>
    </source>
</evidence>
<protein>
    <submittedName>
        <fullName evidence="2">Membrane protein</fullName>
    </submittedName>
</protein>
<dbReference type="PATRIC" id="fig|1056511.3.peg.1006"/>
<accession>L8JDY4</accession>
<gene>
    <name evidence="2" type="ORF">C942_04176</name>
</gene>
<keyword evidence="3" id="KW-1185">Reference proteome</keyword>
<sequence>MNKNRNTLVALSVLGVLVLTGCQNAGAQSTASQQDVTASAPETVAAESAAMKMDSTKVAQMVDSTILAPEGLSLAKDNIRYKVGMADLNDNGSQEIMVVMQDPYFCGSGGCTAYLFDESGKTITRMTVVKTPVLLAESSHNGWKDFVVWSNRAYRVMKFDGKSYPSNPSTEPTVERDSEQKSAMAKVMATELYQQDGYELMPLESDILLEPFHRYHFTFKHYGDPDNRYVATVDMKSDTLDVDMVPLNE</sequence>
<feature type="chain" id="PRO_5003993141" evidence="1">
    <location>
        <begin position="28"/>
        <end position="249"/>
    </location>
</feature>
<dbReference type="AlphaFoldDB" id="L8JDY4"/>
<name>L8JDY4_9GAMM</name>
<dbReference type="OrthoDB" id="5348860at2"/>